<evidence type="ECO:0000313" key="2">
    <source>
        <dbReference type="Proteomes" id="UP001162060"/>
    </source>
</evidence>
<reference evidence="1" key="1">
    <citation type="submission" date="2024-01" db="EMBL/GenBank/DDBJ databases">
        <authorList>
            <person name="Webb A."/>
        </authorList>
    </citation>
    <scope>NUCLEOTIDE SEQUENCE</scope>
    <source>
        <strain evidence="1">Pm1</strain>
    </source>
</reference>
<accession>A0AAV1UIR0</accession>
<organism evidence="1 2">
    <name type="scientific">Peronospora matthiolae</name>
    <dbReference type="NCBI Taxonomy" id="2874970"/>
    <lineage>
        <taxon>Eukaryota</taxon>
        <taxon>Sar</taxon>
        <taxon>Stramenopiles</taxon>
        <taxon>Oomycota</taxon>
        <taxon>Peronosporomycetes</taxon>
        <taxon>Peronosporales</taxon>
        <taxon>Peronosporaceae</taxon>
        <taxon>Peronospora</taxon>
    </lineage>
</organism>
<dbReference type="EMBL" id="CAKLBY020000212">
    <property type="protein sequence ID" value="CAK7934539.1"/>
    <property type="molecule type" value="Genomic_DNA"/>
</dbReference>
<dbReference type="AlphaFoldDB" id="A0AAV1UIR0"/>
<protein>
    <recommendedName>
        <fullName evidence="3">Reverse transcriptase zinc-binding domain-containing protein</fullName>
    </recommendedName>
</protein>
<evidence type="ECO:0008006" key="3">
    <source>
        <dbReference type="Google" id="ProtNLM"/>
    </source>
</evidence>
<evidence type="ECO:0000313" key="1">
    <source>
        <dbReference type="EMBL" id="CAK7934539.1"/>
    </source>
</evidence>
<sequence>MLNKFVLSRKHDRHASSVRLISQEFLYMRRSEGGLGIPNLEALLKRQRLQLLLQFITAATAKGERNWTTSGSEVLMLILPRTGNRHALDFLTISPLRHGEIINWRLTSHWWRVTWTWWYKIRWDITQRDLPSGDRVLYNLHQPIWYHSDPDLHFERATRSCTRQAHRRCIGMVPEPQRSFRLHIARVFRIRSLSDFVRSGSSWPSQTDFVSRLMDFTLLSTAPGLQIKWLRVLYKETTQIVERLNARSIVWPASPPLTQVAPYLGCTIGTKTFLVPAIPRTALLGVVWQPVMPAKPHPMTTHSRHVDDEQITSFIKHGKHLRKILLPVFEDLQFRVTFRLLPLRARFWFLIASNPRIQYCVRDGCNAIETEQHLFFDCTLASRLWGHLNQVMSPFFRTRPTWLDIVLAKKMRLRGKWKFHVGAIHDIWDALRTAALHFIWKDRNRCLFDERLPTPELPALSAIFTTLEAHIRFFSRHIYERDQLSALFMIVRVMKSYSLPGLFTHMDTEFTADFHGCKWLEREGMAVPSQRSLVRSPAGTEVKP</sequence>
<comment type="caution">
    <text evidence="1">The sequence shown here is derived from an EMBL/GenBank/DDBJ whole genome shotgun (WGS) entry which is preliminary data.</text>
</comment>
<dbReference type="Proteomes" id="UP001162060">
    <property type="component" value="Unassembled WGS sequence"/>
</dbReference>
<gene>
    <name evidence="1" type="ORF">PM001_LOCUS19689</name>
</gene>
<name>A0AAV1UIR0_9STRA</name>
<proteinExistence type="predicted"/>